<feature type="non-terminal residue" evidence="1">
    <location>
        <position position="130"/>
    </location>
</feature>
<dbReference type="AlphaFoldDB" id="A0A0H5QPR9"/>
<feature type="non-terminal residue" evidence="1">
    <location>
        <position position="1"/>
    </location>
</feature>
<proteinExistence type="predicted"/>
<name>A0A0H5QPR9_9EUKA</name>
<reference evidence="1" key="1">
    <citation type="submission" date="2015-04" db="EMBL/GenBank/DDBJ databases">
        <title>The genome sequence of the plant pathogenic Rhizarian Plasmodiophora brassicae reveals insights in its biotrophic life cycle and the origin of chitin synthesis.</title>
        <authorList>
            <person name="Schwelm A."/>
            <person name="Fogelqvist J."/>
            <person name="Knaust A."/>
            <person name="Julke S."/>
            <person name="Lilja T."/>
            <person name="Dhandapani V."/>
            <person name="Bonilla-Rosso G."/>
            <person name="Karlsson M."/>
            <person name="Shevchenko A."/>
            <person name="Choi S.R."/>
            <person name="Kim H.G."/>
            <person name="Park J.Y."/>
            <person name="Lim Y.P."/>
            <person name="Ludwig-Muller J."/>
            <person name="Dixelius C."/>
        </authorList>
    </citation>
    <scope>NUCLEOTIDE SEQUENCE</scope>
    <source>
        <tissue evidence="1">Potato root galls</tissue>
    </source>
</reference>
<protein>
    <submittedName>
        <fullName evidence="1">Uncharacterized protein</fullName>
    </submittedName>
</protein>
<evidence type="ECO:0000313" key="1">
    <source>
        <dbReference type="EMBL" id="CRZ04095.1"/>
    </source>
</evidence>
<dbReference type="EMBL" id="HACM01003653">
    <property type="protein sequence ID" value="CRZ04095.1"/>
    <property type="molecule type" value="Transcribed_RNA"/>
</dbReference>
<sequence length="130" mass="13805">ALCFQLLTTIPGSVLFQVPQFPATLLSILSYHAGRDEQLSTAASRLIPLALRHASDPYPRSLCETLVTCATLCQDIPTCLGPCLAMIAQCVAFVSQNAPPQLLLTPDLFQLLLAVSEPTGPDTGNTLPDA</sequence>
<organism evidence="1">
    <name type="scientific">Spongospora subterranea</name>
    <dbReference type="NCBI Taxonomy" id="70186"/>
    <lineage>
        <taxon>Eukaryota</taxon>
        <taxon>Sar</taxon>
        <taxon>Rhizaria</taxon>
        <taxon>Endomyxa</taxon>
        <taxon>Phytomyxea</taxon>
        <taxon>Plasmodiophorida</taxon>
        <taxon>Plasmodiophoridae</taxon>
        <taxon>Spongospora</taxon>
    </lineage>
</organism>
<accession>A0A0H5QPR9</accession>